<proteinExistence type="predicted"/>
<dbReference type="Proteomes" id="UP000305401">
    <property type="component" value="Unassembled WGS sequence"/>
</dbReference>
<gene>
    <name evidence="1" type="primary">hisD</name>
    <name evidence="1" type="ORF">E5990_06850</name>
</gene>
<keyword evidence="2" id="KW-1185">Reference proteome</keyword>
<accession>A0AC61S5C6</accession>
<name>A0AC61S5C6_9BACT</name>
<dbReference type="EMBL" id="SSTG01000076">
    <property type="protein sequence ID" value="THG49997.1"/>
    <property type="molecule type" value="Genomic_DNA"/>
</dbReference>
<protein>
    <submittedName>
        <fullName evidence="1">Histidinol dehydrogenase</fullName>
        <ecNumber evidence="1">1.1.1.23</ecNumber>
    </submittedName>
</protein>
<organism evidence="1 2">
    <name type="scientific">Muribaculum caecicola</name>
    <dbReference type="NCBI Taxonomy" id="3038144"/>
    <lineage>
        <taxon>Bacteria</taxon>
        <taxon>Pseudomonadati</taxon>
        <taxon>Bacteroidota</taxon>
        <taxon>Bacteroidia</taxon>
        <taxon>Bacteroidales</taxon>
        <taxon>Muribaculaceae</taxon>
        <taxon>Muribaculum</taxon>
    </lineage>
</organism>
<comment type="caution">
    <text evidence="1">The sequence shown here is derived from an EMBL/GenBank/DDBJ whole genome shotgun (WGS) entry which is preliminary data.</text>
</comment>
<evidence type="ECO:0000313" key="1">
    <source>
        <dbReference type="EMBL" id="THG49997.1"/>
    </source>
</evidence>
<dbReference type="EC" id="1.1.1.23" evidence="1"/>
<reference evidence="1" key="1">
    <citation type="submission" date="2019-04" db="EMBL/GenBank/DDBJ databases">
        <title>Microbes associate with the intestines of laboratory mice.</title>
        <authorList>
            <person name="Navarre W."/>
            <person name="Wong E."/>
            <person name="Huang K.C."/>
            <person name="Tropini C."/>
            <person name="Ng K."/>
            <person name="Yu B."/>
        </authorList>
    </citation>
    <scope>NUCLEOTIDE SEQUENCE</scope>
    <source>
        <strain evidence="1">NM86_A22</strain>
    </source>
</reference>
<sequence length="433" mass="46372">MQIIKYPARADWEPLTRRALAEQSATVAEAVSAIINNVRSRGDRALREYEQKFTGAMLESLLVTDEEIEKAESTTATGLKQAIDAAAANIELFHAAQKPRQELVVETAPGVICRQKAVPVQRAGLYVPGGNSPLFSTVLMLAIPARIAGCRHVELCTPPAADGSVHPAILYAAKRAGVHAVYRTGGAQAIAAMAFGTETVGRADKIFGPGNRFVTEAKQQVSLLGTAIDMPAGPSEVMVIADGTANAQFVAADFLSQAEHGPDSQSILLTADEGFAESLPEVISSLLAQMPRREMMEKSLSHSRIILLHNDNEIMEFSNLYAPEHLIINHSRAAELAAEVTNAGSVFIGPWSPESAGDYASGTNHTLPTSGHARAYSGVNIDAFMKKITFQQLSPLGIRSIGRTVEVMAENEDLAAHKLAMTLRIEAVNNQTK</sequence>
<evidence type="ECO:0000313" key="2">
    <source>
        <dbReference type="Proteomes" id="UP000305401"/>
    </source>
</evidence>
<keyword evidence="1" id="KW-0560">Oxidoreductase</keyword>